<dbReference type="Proteomes" id="UP000250235">
    <property type="component" value="Unassembled WGS sequence"/>
</dbReference>
<accession>A0A2Z7DFB2</accession>
<sequence length="232" mass="25499">MFGLHFRVGNHIWNNSGNFDIFEILVKSGSRFDDVSIVCVDDVSIAGLRDLFEVCEIWALSVVARFAHTPSFHEICFALRCRDLVLACLVKDRNAVVWISKNGVVLISASWRDLNSPAFVFSVLHFTVALCVVVLVLESFQLSAFRPDSSEVLMRRRFWGFCWFSTPVLLEDERVTPVYLISLLGPVSHYERSGYLPHLMSWATAGGVIDAPGIGHTAGRGGNPAGGAPGGG</sequence>
<evidence type="ECO:0000313" key="2">
    <source>
        <dbReference type="Proteomes" id="UP000250235"/>
    </source>
</evidence>
<protein>
    <submittedName>
        <fullName evidence="1">WD repeat domain-containing protein</fullName>
    </submittedName>
</protein>
<name>A0A2Z7DFB2_9LAMI</name>
<evidence type="ECO:0000313" key="1">
    <source>
        <dbReference type="EMBL" id="KZV58645.1"/>
    </source>
</evidence>
<dbReference type="AlphaFoldDB" id="A0A2Z7DFB2"/>
<keyword evidence="2" id="KW-1185">Reference proteome</keyword>
<organism evidence="1 2">
    <name type="scientific">Dorcoceras hygrometricum</name>
    <dbReference type="NCBI Taxonomy" id="472368"/>
    <lineage>
        <taxon>Eukaryota</taxon>
        <taxon>Viridiplantae</taxon>
        <taxon>Streptophyta</taxon>
        <taxon>Embryophyta</taxon>
        <taxon>Tracheophyta</taxon>
        <taxon>Spermatophyta</taxon>
        <taxon>Magnoliopsida</taxon>
        <taxon>eudicotyledons</taxon>
        <taxon>Gunneridae</taxon>
        <taxon>Pentapetalae</taxon>
        <taxon>asterids</taxon>
        <taxon>lamiids</taxon>
        <taxon>Lamiales</taxon>
        <taxon>Gesneriaceae</taxon>
        <taxon>Didymocarpoideae</taxon>
        <taxon>Trichosporeae</taxon>
        <taxon>Loxocarpinae</taxon>
        <taxon>Dorcoceras</taxon>
    </lineage>
</organism>
<reference evidence="1 2" key="1">
    <citation type="journal article" date="2015" name="Proc. Natl. Acad. Sci. U.S.A.">
        <title>The resurrection genome of Boea hygrometrica: A blueprint for survival of dehydration.</title>
        <authorList>
            <person name="Xiao L."/>
            <person name="Yang G."/>
            <person name="Zhang L."/>
            <person name="Yang X."/>
            <person name="Zhao S."/>
            <person name="Ji Z."/>
            <person name="Zhou Q."/>
            <person name="Hu M."/>
            <person name="Wang Y."/>
            <person name="Chen M."/>
            <person name="Xu Y."/>
            <person name="Jin H."/>
            <person name="Xiao X."/>
            <person name="Hu G."/>
            <person name="Bao F."/>
            <person name="Hu Y."/>
            <person name="Wan P."/>
            <person name="Li L."/>
            <person name="Deng X."/>
            <person name="Kuang T."/>
            <person name="Xiang C."/>
            <person name="Zhu J.K."/>
            <person name="Oliver M.J."/>
            <person name="He Y."/>
        </authorList>
    </citation>
    <scope>NUCLEOTIDE SEQUENCE [LARGE SCALE GENOMIC DNA]</scope>
    <source>
        <strain evidence="2">cv. XS01</strain>
    </source>
</reference>
<gene>
    <name evidence="1" type="ORF">F511_25888</name>
</gene>
<dbReference type="EMBL" id="KQ986434">
    <property type="protein sequence ID" value="KZV58645.1"/>
    <property type="molecule type" value="Genomic_DNA"/>
</dbReference>
<proteinExistence type="predicted"/>